<evidence type="ECO:0000313" key="7">
    <source>
        <dbReference type="EMBL" id="CAB3668518.1"/>
    </source>
</evidence>
<dbReference type="GO" id="GO:0003677">
    <property type="term" value="F:DNA binding"/>
    <property type="evidence" value="ECO:0007669"/>
    <property type="project" value="UniProtKB-KW"/>
</dbReference>
<dbReference type="RefSeq" id="WP_175191139.1">
    <property type="nucleotide sequence ID" value="NZ_CADIJO010000002.1"/>
</dbReference>
<proteinExistence type="inferred from homology"/>
<dbReference type="InterPro" id="IPR005119">
    <property type="entry name" value="LysR_subst-bd"/>
</dbReference>
<dbReference type="AlphaFoldDB" id="A0A6S7AFZ8"/>
<dbReference type="SUPFAM" id="SSF46785">
    <property type="entry name" value="Winged helix' DNA-binding domain"/>
    <property type="match status" value="1"/>
</dbReference>
<dbReference type="PROSITE" id="PS50931">
    <property type="entry name" value="HTH_LYSR"/>
    <property type="match status" value="1"/>
</dbReference>
<dbReference type="CDD" id="cd08422">
    <property type="entry name" value="PBP2_CrgA_like"/>
    <property type="match status" value="1"/>
</dbReference>
<evidence type="ECO:0000256" key="5">
    <source>
        <dbReference type="SAM" id="MobiDB-lite"/>
    </source>
</evidence>
<comment type="similarity">
    <text evidence="1">Belongs to the LysR transcriptional regulatory family.</text>
</comment>
<feature type="region of interest" description="Disordered" evidence="5">
    <location>
        <begin position="300"/>
        <end position="322"/>
    </location>
</feature>
<name>A0A6S7AFZ8_9BURK</name>
<dbReference type="GO" id="GO:0003700">
    <property type="term" value="F:DNA-binding transcription factor activity"/>
    <property type="evidence" value="ECO:0007669"/>
    <property type="project" value="InterPro"/>
</dbReference>
<dbReference type="FunFam" id="1.10.10.10:FF:000001">
    <property type="entry name" value="LysR family transcriptional regulator"/>
    <property type="match status" value="1"/>
</dbReference>
<keyword evidence="4" id="KW-0804">Transcription</keyword>
<dbReference type="Pfam" id="PF00126">
    <property type="entry name" value="HTH_1"/>
    <property type="match status" value="1"/>
</dbReference>
<dbReference type="PANTHER" id="PTHR30537:SF5">
    <property type="entry name" value="HTH-TYPE TRANSCRIPTIONAL ACTIVATOR TTDR-RELATED"/>
    <property type="match status" value="1"/>
</dbReference>
<dbReference type="InterPro" id="IPR036390">
    <property type="entry name" value="WH_DNA-bd_sf"/>
</dbReference>
<sequence>MERGALWEYQVFCAVAERQSFVLAARALGASPSAVTRAVQALERQVGVQLLLRSKSSVVLTPQGESYFQSARDLLRREAQAREALRDTQLGAQGRLRFSAPDLLGVTLLPAVLRRYAADYPGVTVDITYTDKSVDPIAEGLDFAIRGGFPASSDLLGARLWPYARLLCASPDYVARMGLPREPEDLARHRLIMHTGPRVLKDWHLRRDKRIVRMHAEPAVRVSTGSGLMALALQGVGIARLADWAAAPEIARGTLVQVCPGYTATSAQGASPQMHAVYASRTLPARARAMLAAIRECAESLQAPKQQGRPTPPGNPGQHRPA</sequence>
<dbReference type="Pfam" id="PF03466">
    <property type="entry name" value="LysR_substrate"/>
    <property type="match status" value="1"/>
</dbReference>
<evidence type="ECO:0000256" key="4">
    <source>
        <dbReference type="ARBA" id="ARBA00023163"/>
    </source>
</evidence>
<dbReference type="Gene3D" id="3.40.190.290">
    <property type="match status" value="1"/>
</dbReference>
<gene>
    <name evidence="7" type="primary">dmlR_5</name>
    <name evidence="7" type="ORF">LMG3458_00971</name>
</gene>
<dbReference type="EMBL" id="CADIJO010000002">
    <property type="protein sequence ID" value="CAB3668518.1"/>
    <property type="molecule type" value="Genomic_DNA"/>
</dbReference>
<evidence type="ECO:0000256" key="2">
    <source>
        <dbReference type="ARBA" id="ARBA00023015"/>
    </source>
</evidence>
<protein>
    <submittedName>
        <fullName evidence="7">HTH-type transcriptional regulator DmlR</fullName>
    </submittedName>
</protein>
<evidence type="ECO:0000256" key="3">
    <source>
        <dbReference type="ARBA" id="ARBA00023125"/>
    </source>
</evidence>
<organism evidence="7 8">
    <name type="scientific">Achromobacter deleyi</name>
    <dbReference type="NCBI Taxonomy" id="1353891"/>
    <lineage>
        <taxon>Bacteria</taxon>
        <taxon>Pseudomonadati</taxon>
        <taxon>Pseudomonadota</taxon>
        <taxon>Betaproteobacteria</taxon>
        <taxon>Burkholderiales</taxon>
        <taxon>Alcaligenaceae</taxon>
        <taxon>Achromobacter</taxon>
    </lineage>
</organism>
<evidence type="ECO:0000259" key="6">
    <source>
        <dbReference type="PROSITE" id="PS50931"/>
    </source>
</evidence>
<dbReference type="Gene3D" id="1.10.10.10">
    <property type="entry name" value="Winged helix-like DNA-binding domain superfamily/Winged helix DNA-binding domain"/>
    <property type="match status" value="1"/>
</dbReference>
<dbReference type="InterPro" id="IPR000847">
    <property type="entry name" value="LysR_HTH_N"/>
</dbReference>
<dbReference type="PANTHER" id="PTHR30537">
    <property type="entry name" value="HTH-TYPE TRANSCRIPTIONAL REGULATOR"/>
    <property type="match status" value="1"/>
</dbReference>
<reference evidence="7 8" key="1">
    <citation type="submission" date="2020-04" db="EMBL/GenBank/DDBJ databases">
        <authorList>
            <person name="De Canck E."/>
        </authorList>
    </citation>
    <scope>NUCLEOTIDE SEQUENCE [LARGE SCALE GENOMIC DNA]</scope>
    <source>
        <strain evidence="7 8">LMG 3458</strain>
    </source>
</reference>
<evidence type="ECO:0000313" key="8">
    <source>
        <dbReference type="Proteomes" id="UP000494111"/>
    </source>
</evidence>
<dbReference type="InterPro" id="IPR058163">
    <property type="entry name" value="LysR-type_TF_proteobact-type"/>
</dbReference>
<keyword evidence="2" id="KW-0805">Transcription regulation</keyword>
<feature type="domain" description="HTH lysR-type" evidence="6">
    <location>
        <begin position="10"/>
        <end position="61"/>
    </location>
</feature>
<accession>A0A6S7AFZ8</accession>
<dbReference type="SUPFAM" id="SSF53850">
    <property type="entry name" value="Periplasmic binding protein-like II"/>
    <property type="match status" value="1"/>
</dbReference>
<keyword evidence="3" id="KW-0238">DNA-binding</keyword>
<dbReference type="InterPro" id="IPR036388">
    <property type="entry name" value="WH-like_DNA-bd_sf"/>
</dbReference>
<evidence type="ECO:0000256" key="1">
    <source>
        <dbReference type="ARBA" id="ARBA00009437"/>
    </source>
</evidence>
<dbReference type="Proteomes" id="UP000494111">
    <property type="component" value="Unassembled WGS sequence"/>
</dbReference>